<name>A0A4Y6ULV4_9PROT</name>
<sequence length="300" mass="32665">MSTVPHEDSEIFIMTLQQLNGLLAEDQKAMCPTNLASLRSQIASTQKSALPTGVAPNPMRDRINSVSPWSAVDSINETLKDNTYVDIFGWHDAFENGRSAIKQITILGIKGDAYLKVTSAGKKLVVFKGRPGLRAKLSGTTYLRDNPIIKELGLVIGESERLAEGATSRRMGIFGMVTMDLMHECLQDKFDMTSLGVTLLSDITQGLLATYLGETIGLMLVGASGPIVMSFCVIGAASFGVAWAFSVADRKFGLTDKAIDLAKNIEKSRPVESFVEYVEHLGLTCKNLIVHPGAYFSYKY</sequence>
<feature type="transmembrane region" description="Helical" evidence="1">
    <location>
        <begin position="227"/>
        <end position="248"/>
    </location>
</feature>
<organism evidence="2 3">
    <name type="scientific">Swingsia samuiensis</name>
    <dbReference type="NCBI Taxonomy" id="1293412"/>
    <lineage>
        <taxon>Bacteria</taxon>
        <taxon>Pseudomonadati</taxon>
        <taxon>Pseudomonadota</taxon>
        <taxon>Alphaproteobacteria</taxon>
        <taxon>Acetobacterales</taxon>
        <taxon>Acetobacteraceae</taxon>
        <taxon>Swingsia</taxon>
    </lineage>
</organism>
<reference evidence="2 3" key="1">
    <citation type="submission" date="2019-03" db="EMBL/GenBank/DDBJ databases">
        <title>The complete genome sequence of Swingsia samuiensis NBRC107927(T).</title>
        <authorList>
            <person name="Chua K.-O."/>
            <person name="Chan K.-G."/>
            <person name="See-Too W.-S."/>
        </authorList>
    </citation>
    <scope>NUCLEOTIDE SEQUENCE [LARGE SCALE GENOMIC DNA]</scope>
    <source>
        <strain evidence="2 3">AH83</strain>
    </source>
</reference>
<proteinExistence type="predicted"/>
<dbReference type="Proteomes" id="UP000316313">
    <property type="component" value="Chromosome"/>
</dbReference>
<keyword evidence="1" id="KW-0472">Membrane</keyword>
<keyword evidence="1" id="KW-1133">Transmembrane helix</keyword>
<gene>
    <name evidence="2" type="ORF">E3D00_07205</name>
</gene>
<evidence type="ECO:0000313" key="2">
    <source>
        <dbReference type="EMBL" id="QDH17371.1"/>
    </source>
</evidence>
<keyword evidence="1" id="KW-0812">Transmembrane</keyword>
<dbReference type="AlphaFoldDB" id="A0A4Y6ULV4"/>
<dbReference type="RefSeq" id="WP_141461258.1">
    <property type="nucleotide sequence ID" value="NZ_CP038141.1"/>
</dbReference>
<dbReference type="EMBL" id="CP038141">
    <property type="protein sequence ID" value="QDH17371.1"/>
    <property type="molecule type" value="Genomic_DNA"/>
</dbReference>
<evidence type="ECO:0000256" key="1">
    <source>
        <dbReference type="SAM" id="Phobius"/>
    </source>
</evidence>
<protein>
    <submittedName>
        <fullName evidence="2">Uncharacterized protein</fullName>
    </submittedName>
</protein>
<accession>A0A4Y6ULV4</accession>
<dbReference type="KEGG" id="ssam:E3D00_07205"/>
<keyword evidence="3" id="KW-1185">Reference proteome</keyword>
<evidence type="ECO:0000313" key="3">
    <source>
        <dbReference type="Proteomes" id="UP000316313"/>
    </source>
</evidence>
<dbReference type="OrthoDB" id="7270781at2"/>